<organism evidence="1 2">
    <name type="scientific">Candidatus Nitrososphaera evergladensis SR1</name>
    <dbReference type="NCBI Taxonomy" id="1459636"/>
    <lineage>
        <taxon>Archaea</taxon>
        <taxon>Nitrososphaerota</taxon>
        <taxon>Nitrososphaeria</taxon>
        <taxon>Nitrososphaerales</taxon>
        <taxon>Nitrososphaeraceae</taxon>
        <taxon>Nitrososphaera</taxon>
    </lineage>
</organism>
<dbReference type="KEGG" id="nev:NTE_02546"/>
<dbReference type="AlphaFoldDB" id="A0A075MTW9"/>
<dbReference type="Proteomes" id="UP000028194">
    <property type="component" value="Chromosome"/>
</dbReference>
<accession>A0A075MTW9</accession>
<dbReference type="HOGENOM" id="CLU_2597526_0_0_2"/>
<evidence type="ECO:0000313" key="1">
    <source>
        <dbReference type="EMBL" id="AIF84593.1"/>
    </source>
</evidence>
<gene>
    <name evidence="1" type="ORF">NTE_02546</name>
</gene>
<sequence length="79" mass="9154">MKSVVKKKLHTFLAEEYALIVRKCYGRNLNELPDMVRNLPFESQIPGSNPGRSTFSCFHTYIASNQKEQIQNYRSSIKT</sequence>
<proteinExistence type="predicted"/>
<dbReference type="EMBL" id="CP007174">
    <property type="protein sequence ID" value="AIF84593.1"/>
    <property type="molecule type" value="Genomic_DNA"/>
</dbReference>
<protein>
    <submittedName>
        <fullName evidence="1">Uncharacterized protein</fullName>
    </submittedName>
</protein>
<evidence type="ECO:0000313" key="2">
    <source>
        <dbReference type="Proteomes" id="UP000028194"/>
    </source>
</evidence>
<reference evidence="1 2" key="1">
    <citation type="journal article" date="2014" name="PLoS ONE">
        <title>Genome Sequence of Candidatus Nitrososphaera evergladensis from Group I.1b Enriched from Everglades Soil Reveals Novel Genomic Features of the Ammonia-Oxidizing Archaea.</title>
        <authorList>
            <person name="Zhalnina K.V."/>
            <person name="Dias R."/>
            <person name="Leonard M.T."/>
            <person name="Dorr de Quadros P."/>
            <person name="Camargo F.A."/>
            <person name="Drew J.C."/>
            <person name="Farmerie W.G."/>
            <person name="Daroub S.H."/>
            <person name="Triplett E.W."/>
        </authorList>
    </citation>
    <scope>NUCLEOTIDE SEQUENCE [LARGE SCALE GENOMIC DNA]</scope>
    <source>
        <strain evidence="1 2">SR1</strain>
    </source>
</reference>
<keyword evidence="2" id="KW-1185">Reference proteome</keyword>
<name>A0A075MTW9_9ARCH</name>